<keyword evidence="4 15" id="KW-0285">Flavoprotein</keyword>
<dbReference type="CDD" id="cd02064">
    <property type="entry name" value="FAD_synthetase_N"/>
    <property type="match status" value="1"/>
</dbReference>
<dbReference type="EMBL" id="BAABBI010000001">
    <property type="protein sequence ID" value="GAA3778659.1"/>
    <property type="molecule type" value="Genomic_DNA"/>
</dbReference>
<comment type="pathway">
    <text evidence="2 15">Cofactor biosynthesis; FAD biosynthesis; FAD from FMN: step 1/1.</text>
</comment>
<keyword evidence="11 15" id="KW-0067">ATP-binding</keyword>
<evidence type="ECO:0000256" key="8">
    <source>
        <dbReference type="ARBA" id="ARBA00022741"/>
    </source>
</evidence>
<dbReference type="SUPFAM" id="SSF82114">
    <property type="entry name" value="Riboflavin kinase-like"/>
    <property type="match status" value="1"/>
</dbReference>
<dbReference type="PIRSF" id="PIRSF004491">
    <property type="entry name" value="FAD_Synth"/>
    <property type="match status" value="1"/>
</dbReference>
<sequence length="312" mass="35375">MKIIKSKKESFHQATAITIGTFDGVHIGHQKIISRLINTAKKQGLDAVILTFFPHPRMVLQKDTSIKLINTLNEKAEILENLGLDILYIKEFTQEFSRLTAEDFVSKILVNQLNVKKIIIGYDHHFGRNRTANIDDLIAFGEQYNFEVEEITAQEINDVSVSSTKIRQALLQGDIKTANSYLGYHFMLNGSVVKGKGLGHTIGFPTANIQIDETYKLIPKHGVYVVSSIINNKTYYGMMNIGVNPTVSNDIKQSIEVHFFNFNNSIYGNALTIKLLHRLRDEIKFESVDALKEQLKNDEISSKLYLENNEPK</sequence>
<comment type="catalytic activity">
    <reaction evidence="14 15">
        <text>FMN + ATP + H(+) = FAD + diphosphate</text>
        <dbReference type="Rhea" id="RHEA:17237"/>
        <dbReference type="ChEBI" id="CHEBI:15378"/>
        <dbReference type="ChEBI" id="CHEBI:30616"/>
        <dbReference type="ChEBI" id="CHEBI:33019"/>
        <dbReference type="ChEBI" id="CHEBI:57692"/>
        <dbReference type="ChEBI" id="CHEBI:58210"/>
        <dbReference type="EC" id="2.7.7.2"/>
    </reaction>
</comment>
<gene>
    <name evidence="17" type="ORF">GCM10022271_08690</name>
</gene>
<evidence type="ECO:0000313" key="18">
    <source>
        <dbReference type="Proteomes" id="UP001501456"/>
    </source>
</evidence>
<evidence type="ECO:0000256" key="12">
    <source>
        <dbReference type="ARBA" id="ARBA00023268"/>
    </source>
</evidence>
<dbReference type="InterPro" id="IPR014729">
    <property type="entry name" value="Rossmann-like_a/b/a_fold"/>
</dbReference>
<dbReference type="Proteomes" id="UP001501456">
    <property type="component" value="Unassembled WGS sequence"/>
</dbReference>
<dbReference type="Gene3D" id="2.40.30.30">
    <property type="entry name" value="Riboflavin kinase-like"/>
    <property type="match status" value="1"/>
</dbReference>
<organism evidence="17 18">
    <name type="scientific">Corallibacter vietnamensis</name>
    <dbReference type="NCBI Taxonomy" id="904130"/>
    <lineage>
        <taxon>Bacteria</taxon>
        <taxon>Pseudomonadati</taxon>
        <taxon>Bacteroidota</taxon>
        <taxon>Flavobacteriia</taxon>
        <taxon>Flavobacteriales</taxon>
        <taxon>Flavobacteriaceae</taxon>
        <taxon>Corallibacter</taxon>
    </lineage>
</organism>
<keyword evidence="5 15" id="KW-0288">FMN</keyword>
<evidence type="ECO:0000256" key="10">
    <source>
        <dbReference type="ARBA" id="ARBA00022827"/>
    </source>
</evidence>
<evidence type="ECO:0000256" key="11">
    <source>
        <dbReference type="ARBA" id="ARBA00022840"/>
    </source>
</evidence>
<reference evidence="18" key="1">
    <citation type="journal article" date="2019" name="Int. J. Syst. Evol. Microbiol.">
        <title>The Global Catalogue of Microorganisms (GCM) 10K type strain sequencing project: providing services to taxonomists for standard genome sequencing and annotation.</title>
        <authorList>
            <consortium name="The Broad Institute Genomics Platform"/>
            <consortium name="The Broad Institute Genome Sequencing Center for Infectious Disease"/>
            <person name="Wu L."/>
            <person name="Ma J."/>
        </authorList>
    </citation>
    <scope>NUCLEOTIDE SEQUENCE [LARGE SCALE GENOMIC DNA]</scope>
    <source>
        <strain evidence="18">JCM 17525</strain>
    </source>
</reference>
<proteinExistence type="inferred from homology"/>
<dbReference type="SMART" id="SM00904">
    <property type="entry name" value="Flavokinase"/>
    <property type="match status" value="1"/>
</dbReference>
<dbReference type="EC" id="2.7.7.2" evidence="15"/>
<evidence type="ECO:0000256" key="15">
    <source>
        <dbReference type="PIRNR" id="PIRNR004491"/>
    </source>
</evidence>
<evidence type="ECO:0000313" key="17">
    <source>
        <dbReference type="EMBL" id="GAA3778659.1"/>
    </source>
</evidence>
<dbReference type="InterPro" id="IPR023465">
    <property type="entry name" value="Riboflavin_kinase_dom_sf"/>
</dbReference>
<dbReference type="InterPro" id="IPR023468">
    <property type="entry name" value="Riboflavin_kinase"/>
</dbReference>
<dbReference type="InterPro" id="IPR015864">
    <property type="entry name" value="FAD_synthase"/>
</dbReference>
<dbReference type="Pfam" id="PF01687">
    <property type="entry name" value="Flavokinase"/>
    <property type="match status" value="1"/>
</dbReference>
<evidence type="ECO:0000256" key="9">
    <source>
        <dbReference type="ARBA" id="ARBA00022777"/>
    </source>
</evidence>
<dbReference type="GO" id="GO:0016301">
    <property type="term" value="F:kinase activity"/>
    <property type="evidence" value="ECO:0007669"/>
    <property type="project" value="UniProtKB-KW"/>
</dbReference>
<evidence type="ECO:0000256" key="2">
    <source>
        <dbReference type="ARBA" id="ARBA00004726"/>
    </source>
</evidence>
<name>A0ABP7GZ53_9FLAO</name>
<accession>A0ABP7GZ53</accession>
<keyword evidence="7 15" id="KW-0548">Nucleotidyltransferase</keyword>
<dbReference type="SUPFAM" id="SSF52374">
    <property type="entry name" value="Nucleotidylyl transferase"/>
    <property type="match status" value="1"/>
</dbReference>
<dbReference type="Pfam" id="PF06574">
    <property type="entry name" value="FAD_syn"/>
    <property type="match status" value="1"/>
</dbReference>
<feature type="domain" description="Riboflavin kinase" evidence="16">
    <location>
        <begin position="181"/>
        <end position="307"/>
    </location>
</feature>
<comment type="similarity">
    <text evidence="15">Belongs to the ribF family.</text>
</comment>
<keyword evidence="12" id="KW-0511">Multifunctional enzyme</keyword>
<evidence type="ECO:0000256" key="1">
    <source>
        <dbReference type="ARBA" id="ARBA00002121"/>
    </source>
</evidence>
<keyword evidence="18" id="KW-1185">Reference proteome</keyword>
<dbReference type="PANTHER" id="PTHR22749">
    <property type="entry name" value="RIBOFLAVIN KINASE/FMN ADENYLYLTRANSFERASE"/>
    <property type="match status" value="1"/>
</dbReference>
<dbReference type="InterPro" id="IPR002606">
    <property type="entry name" value="Riboflavin_kinase_bac"/>
</dbReference>
<evidence type="ECO:0000256" key="3">
    <source>
        <dbReference type="ARBA" id="ARBA00005201"/>
    </source>
</evidence>
<evidence type="ECO:0000256" key="13">
    <source>
        <dbReference type="ARBA" id="ARBA00047880"/>
    </source>
</evidence>
<dbReference type="Gene3D" id="3.40.50.620">
    <property type="entry name" value="HUPs"/>
    <property type="match status" value="1"/>
</dbReference>
<keyword evidence="6 15" id="KW-0808">Transferase</keyword>
<keyword evidence="8 15" id="KW-0547">Nucleotide-binding</keyword>
<evidence type="ECO:0000259" key="16">
    <source>
        <dbReference type="SMART" id="SM00904"/>
    </source>
</evidence>
<evidence type="ECO:0000256" key="7">
    <source>
        <dbReference type="ARBA" id="ARBA00022695"/>
    </source>
</evidence>
<comment type="pathway">
    <text evidence="3 15">Cofactor biosynthesis; FMN biosynthesis; FMN from riboflavin (ATP route): step 1/1.</text>
</comment>
<comment type="function">
    <text evidence="1">Catalyzes the phosphorylation of riboflavin to FMN followed by the adenylation of FMN to FAD.</text>
</comment>
<dbReference type="NCBIfam" id="TIGR00083">
    <property type="entry name" value="ribF"/>
    <property type="match status" value="1"/>
</dbReference>
<evidence type="ECO:0000256" key="4">
    <source>
        <dbReference type="ARBA" id="ARBA00022630"/>
    </source>
</evidence>
<comment type="caution">
    <text evidence="17">The sequence shown here is derived from an EMBL/GenBank/DDBJ whole genome shotgun (WGS) entry which is preliminary data.</text>
</comment>
<protein>
    <recommendedName>
        <fullName evidence="15">Riboflavin biosynthesis protein</fullName>
    </recommendedName>
    <domain>
        <recommendedName>
            <fullName evidence="15">Riboflavin kinase</fullName>
            <ecNumber evidence="15">2.7.1.26</ecNumber>
        </recommendedName>
        <alternativeName>
            <fullName evidence="15">Flavokinase</fullName>
        </alternativeName>
    </domain>
    <domain>
        <recommendedName>
            <fullName evidence="15">FMN adenylyltransferase</fullName>
            <ecNumber evidence="15">2.7.7.2</ecNumber>
        </recommendedName>
        <alternativeName>
            <fullName evidence="15">FAD pyrophosphorylase</fullName>
        </alternativeName>
        <alternativeName>
            <fullName evidence="15">FAD synthase</fullName>
        </alternativeName>
    </domain>
</protein>
<evidence type="ECO:0000256" key="5">
    <source>
        <dbReference type="ARBA" id="ARBA00022643"/>
    </source>
</evidence>
<keyword evidence="10 15" id="KW-0274">FAD</keyword>
<evidence type="ECO:0000256" key="6">
    <source>
        <dbReference type="ARBA" id="ARBA00022679"/>
    </source>
</evidence>
<evidence type="ECO:0000256" key="14">
    <source>
        <dbReference type="ARBA" id="ARBA00049494"/>
    </source>
</evidence>
<dbReference type="InterPro" id="IPR015865">
    <property type="entry name" value="Riboflavin_kinase_bac/euk"/>
</dbReference>
<keyword evidence="9 15" id="KW-0418">Kinase</keyword>
<dbReference type="NCBIfam" id="NF004162">
    <property type="entry name" value="PRK05627.1-5"/>
    <property type="match status" value="1"/>
</dbReference>
<dbReference type="EC" id="2.7.1.26" evidence="15"/>
<dbReference type="PANTHER" id="PTHR22749:SF6">
    <property type="entry name" value="RIBOFLAVIN KINASE"/>
    <property type="match status" value="1"/>
</dbReference>
<dbReference type="RefSeq" id="WP_344727478.1">
    <property type="nucleotide sequence ID" value="NZ_BAABBI010000001.1"/>
</dbReference>
<dbReference type="NCBIfam" id="NF004160">
    <property type="entry name" value="PRK05627.1-3"/>
    <property type="match status" value="1"/>
</dbReference>
<comment type="catalytic activity">
    <reaction evidence="13 15">
        <text>riboflavin + ATP = FMN + ADP + H(+)</text>
        <dbReference type="Rhea" id="RHEA:14357"/>
        <dbReference type="ChEBI" id="CHEBI:15378"/>
        <dbReference type="ChEBI" id="CHEBI:30616"/>
        <dbReference type="ChEBI" id="CHEBI:57986"/>
        <dbReference type="ChEBI" id="CHEBI:58210"/>
        <dbReference type="ChEBI" id="CHEBI:456216"/>
        <dbReference type="EC" id="2.7.1.26"/>
    </reaction>
</comment>